<comment type="similarity">
    <text evidence="2 12">Belongs to the RNA methyltransferase RsmE family.</text>
</comment>
<evidence type="ECO:0000256" key="3">
    <source>
        <dbReference type="ARBA" id="ARBA00012328"/>
    </source>
</evidence>
<dbReference type="GO" id="GO:0070042">
    <property type="term" value="F:rRNA (uridine-N3-)-methyltransferase activity"/>
    <property type="evidence" value="ECO:0007669"/>
    <property type="project" value="TreeGrafter"/>
</dbReference>
<dbReference type="EMBL" id="CP002780">
    <property type="protein sequence ID" value="AEG59415.1"/>
    <property type="molecule type" value="Genomic_DNA"/>
</dbReference>
<dbReference type="GO" id="GO:0005737">
    <property type="term" value="C:cytoplasm"/>
    <property type="evidence" value="ECO:0007669"/>
    <property type="project" value="UniProtKB-SubCell"/>
</dbReference>
<dbReference type="PANTHER" id="PTHR30027">
    <property type="entry name" value="RIBOSOMAL RNA SMALL SUBUNIT METHYLTRANSFERASE E"/>
    <property type="match status" value="1"/>
</dbReference>
<dbReference type="NCBIfam" id="NF008692">
    <property type="entry name" value="PRK11713.1-5"/>
    <property type="match status" value="1"/>
</dbReference>
<dbReference type="GO" id="GO:0070475">
    <property type="term" value="P:rRNA base methylation"/>
    <property type="evidence" value="ECO:0007669"/>
    <property type="project" value="TreeGrafter"/>
</dbReference>
<dbReference type="PIRSF" id="PIRSF015601">
    <property type="entry name" value="MTase_slr0722"/>
    <property type="match status" value="1"/>
</dbReference>
<keyword evidence="6 12" id="KW-0698">rRNA processing</keyword>
<evidence type="ECO:0000256" key="5">
    <source>
        <dbReference type="ARBA" id="ARBA00022490"/>
    </source>
</evidence>
<dbReference type="InterPro" id="IPR029028">
    <property type="entry name" value="Alpha/beta_knot_MTases"/>
</dbReference>
<dbReference type="NCBIfam" id="NF008709">
    <property type="entry name" value="PRK11713.7-4"/>
    <property type="match status" value="1"/>
</dbReference>
<keyword evidence="7 12" id="KW-0489">Methyltransferase</keyword>
<dbReference type="KEGG" id="dru:Desru_1140"/>
<keyword evidence="5 12" id="KW-0963">Cytoplasm</keyword>
<evidence type="ECO:0000256" key="7">
    <source>
        <dbReference type="ARBA" id="ARBA00022603"/>
    </source>
</evidence>
<evidence type="ECO:0000256" key="2">
    <source>
        <dbReference type="ARBA" id="ARBA00005528"/>
    </source>
</evidence>
<dbReference type="InterPro" id="IPR029026">
    <property type="entry name" value="tRNA_m1G_MTases_N"/>
</dbReference>
<dbReference type="InterPro" id="IPR015947">
    <property type="entry name" value="PUA-like_sf"/>
</dbReference>
<dbReference type="Gene3D" id="3.40.1280.10">
    <property type="match status" value="1"/>
</dbReference>
<evidence type="ECO:0000259" key="14">
    <source>
        <dbReference type="Pfam" id="PF20260"/>
    </source>
</evidence>
<gene>
    <name evidence="15" type="ordered locus">Desru_1140</name>
</gene>
<evidence type="ECO:0000256" key="6">
    <source>
        <dbReference type="ARBA" id="ARBA00022552"/>
    </source>
</evidence>
<comment type="catalytic activity">
    <reaction evidence="11 12">
        <text>uridine(1498) in 16S rRNA + S-adenosyl-L-methionine = N(3)-methyluridine(1498) in 16S rRNA + S-adenosyl-L-homocysteine + H(+)</text>
        <dbReference type="Rhea" id="RHEA:42920"/>
        <dbReference type="Rhea" id="RHEA-COMP:10283"/>
        <dbReference type="Rhea" id="RHEA-COMP:10284"/>
        <dbReference type="ChEBI" id="CHEBI:15378"/>
        <dbReference type="ChEBI" id="CHEBI:57856"/>
        <dbReference type="ChEBI" id="CHEBI:59789"/>
        <dbReference type="ChEBI" id="CHEBI:65315"/>
        <dbReference type="ChEBI" id="CHEBI:74502"/>
        <dbReference type="EC" id="2.1.1.193"/>
    </reaction>
</comment>
<evidence type="ECO:0000256" key="1">
    <source>
        <dbReference type="ARBA" id="ARBA00004496"/>
    </source>
</evidence>
<dbReference type="STRING" id="696281.Desru_1140"/>
<dbReference type="HOGENOM" id="CLU_067442_3_0_9"/>
<reference evidence="15 16" key="2">
    <citation type="journal article" date="2012" name="Stand. Genomic Sci.">
        <title>Complete genome sequence of the sulfate-reducing firmicute Desulfotomaculum ruminis type strain (DL(T)).</title>
        <authorList>
            <person name="Spring S."/>
            <person name="Visser M."/>
            <person name="Lu M."/>
            <person name="Copeland A."/>
            <person name="Lapidus A."/>
            <person name="Lucas S."/>
            <person name="Cheng J.F."/>
            <person name="Han C."/>
            <person name="Tapia R."/>
            <person name="Goodwin L.A."/>
            <person name="Pitluck S."/>
            <person name="Ivanova N."/>
            <person name="Land M."/>
            <person name="Hauser L."/>
            <person name="Larimer F."/>
            <person name="Rohde M."/>
            <person name="Goker M."/>
            <person name="Detter J.C."/>
            <person name="Kyrpides N.C."/>
            <person name="Woyke T."/>
            <person name="Schaap P.J."/>
            <person name="Plugge C.M."/>
            <person name="Muyzer G."/>
            <person name="Kuever J."/>
            <person name="Pereira I.A."/>
            <person name="Parshina S.N."/>
            <person name="Bernier-Latmani R."/>
            <person name="Stams A.J."/>
            <person name="Klenk H.P."/>
        </authorList>
    </citation>
    <scope>NUCLEOTIDE SEQUENCE [LARGE SCALE GENOMIC DNA]</scope>
    <source>
        <strain evidence="16">ATCC 23193 / DSM 2154 / NCIB 8452 / DL</strain>
    </source>
</reference>
<comment type="subcellular location">
    <subcellularLocation>
        <location evidence="1 12">Cytoplasm</location>
    </subcellularLocation>
</comment>
<dbReference type="SUPFAM" id="SSF88697">
    <property type="entry name" value="PUA domain-like"/>
    <property type="match status" value="1"/>
</dbReference>
<dbReference type="eggNOG" id="COG1385">
    <property type="taxonomic scope" value="Bacteria"/>
</dbReference>
<reference evidence="16" key="1">
    <citation type="submission" date="2011-05" db="EMBL/GenBank/DDBJ databases">
        <title>Complete sequence of Desulfotomaculum ruminis DSM 2154.</title>
        <authorList>
            <person name="Lucas S."/>
            <person name="Copeland A."/>
            <person name="Lapidus A."/>
            <person name="Cheng J.-F."/>
            <person name="Goodwin L."/>
            <person name="Pitluck S."/>
            <person name="Lu M."/>
            <person name="Detter J.C."/>
            <person name="Han C."/>
            <person name="Tapia R."/>
            <person name="Land M."/>
            <person name="Hauser L."/>
            <person name="Kyrpides N."/>
            <person name="Ivanova N."/>
            <person name="Mikhailova N."/>
            <person name="Pagani I."/>
            <person name="Stams A.J.M."/>
            <person name="Plugge C.M."/>
            <person name="Muyzer G."/>
            <person name="Kuever J."/>
            <person name="Parshina S.N."/>
            <person name="Ivanova A.E."/>
            <person name="Nazina T.N."/>
            <person name="Brambilla E."/>
            <person name="Spring S."/>
            <person name="Klenk H.-P."/>
            <person name="Woyke T."/>
        </authorList>
    </citation>
    <scope>NUCLEOTIDE SEQUENCE [LARGE SCALE GENOMIC DNA]</scope>
    <source>
        <strain evidence="16">ATCC 23193 / DSM 2154 / NCIB 8452 / DL</strain>
    </source>
</reference>
<dbReference type="InterPro" id="IPR046887">
    <property type="entry name" value="RsmE_PUA-like"/>
</dbReference>
<evidence type="ECO:0000259" key="13">
    <source>
        <dbReference type="Pfam" id="PF04452"/>
    </source>
</evidence>
<dbReference type="NCBIfam" id="TIGR00046">
    <property type="entry name" value="RsmE family RNA methyltransferase"/>
    <property type="match status" value="1"/>
</dbReference>
<dbReference type="InterPro" id="IPR006700">
    <property type="entry name" value="RsmE"/>
</dbReference>
<dbReference type="Proteomes" id="UP000009234">
    <property type="component" value="Chromosome"/>
</dbReference>
<proteinExistence type="inferred from homology"/>
<evidence type="ECO:0000256" key="9">
    <source>
        <dbReference type="ARBA" id="ARBA00022691"/>
    </source>
</evidence>
<dbReference type="Pfam" id="PF04452">
    <property type="entry name" value="Methyltrans_RNA"/>
    <property type="match status" value="1"/>
</dbReference>
<name>F6DMV7_DESRL</name>
<dbReference type="Pfam" id="PF20260">
    <property type="entry name" value="PUA_4"/>
    <property type="match status" value="1"/>
</dbReference>
<keyword evidence="9 12" id="KW-0949">S-adenosyl-L-methionine</keyword>
<dbReference type="OrthoDB" id="9815641at2"/>
<dbReference type="RefSeq" id="WP_013841186.1">
    <property type="nucleotide sequence ID" value="NC_015589.1"/>
</dbReference>
<evidence type="ECO:0000256" key="12">
    <source>
        <dbReference type="PIRNR" id="PIRNR015601"/>
    </source>
</evidence>
<evidence type="ECO:0000256" key="11">
    <source>
        <dbReference type="ARBA" id="ARBA00047944"/>
    </source>
</evidence>
<accession>F6DMV7</accession>
<evidence type="ECO:0000313" key="15">
    <source>
        <dbReference type="EMBL" id="AEG59415.1"/>
    </source>
</evidence>
<keyword evidence="16" id="KW-1185">Reference proteome</keyword>
<dbReference type="PANTHER" id="PTHR30027:SF3">
    <property type="entry name" value="16S RRNA (URACIL(1498)-N(3))-METHYLTRANSFERASE"/>
    <property type="match status" value="1"/>
</dbReference>
<dbReference type="AlphaFoldDB" id="F6DMV7"/>
<evidence type="ECO:0000256" key="10">
    <source>
        <dbReference type="ARBA" id="ARBA00025699"/>
    </source>
</evidence>
<evidence type="ECO:0000313" key="16">
    <source>
        <dbReference type="Proteomes" id="UP000009234"/>
    </source>
</evidence>
<protein>
    <recommendedName>
        <fullName evidence="4 12">Ribosomal RNA small subunit methyltransferase E</fullName>
        <ecNumber evidence="3 12">2.1.1.193</ecNumber>
    </recommendedName>
</protein>
<keyword evidence="8 12" id="KW-0808">Transferase</keyword>
<feature type="domain" description="Ribosomal RNA small subunit methyltransferase E PUA-like" evidence="14">
    <location>
        <begin position="20"/>
        <end position="65"/>
    </location>
</feature>
<comment type="function">
    <text evidence="10 12">Specifically methylates the N3 position of the uracil ring of uridine 1498 (m3U1498) in 16S rRNA. Acts on the fully assembled 30S ribosomal subunit.</text>
</comment>
<dbReference type="CDD" id="cd18084">
    <property type="entry name" value="RsmE-like"/>
    <property type="match status" value="1"/>
</dbReference>
<dbReference type="EC" id="2.1.1.193" evidence="3 12"/>
<feature type="domain" description="Ribosomal RNA small subunit methyltransferase E methyltransferase" evidence="13">
    <location>
        <begin position="73"/>
        <end position="238"/>
    </location>
</feature>
<sequence length="246" mass="27674">MARFFVEPRQIKEDTAVVYGPDVKHISKVLRMDVGEILTLLDGSGTLYRAEISEISKEEIRCRILQREQSSSEPRLKVTLVQGLPKGDKMETIIQKCTELGIDQIIPLAAERSVVKLDAKKSAERQERWQRVAMEAAKQCRRSAVPRIHKLCRWEELAEKIPLGARGLIPWEDEKKQSLKQVLEGMEHPGEVYILIGPEGGLEVQEVARACAQGFRPVTLGPRILRTETAGPAVLTMVLYHFGELG</sequence>
<evidence type="ECO:0000256" key="4">
    <source>
        <dbReference type="ARBA" id="ARBA00013673"/>
    </source>
</evidence>
<organism evidence="15 16">
    <name type="scientific">Desulforamulus ruminis (strain ATCC 23193 / DSM 2154 / NCIMB 8452 / DL)</name>
    <name type="common">Desulfotomaculum ruminis</name>
    <dbReference type="NCBI Taxonomy" id="696281"/>
    <lineage>
        <taxon>Bacteria</taxon>
        <taxon>Bacillati</taxon>
        <taxon>Bacillota</taxon>
        <taxon>Clostridia</taxon>
        <taxon>Eubacteriales</taxon>
        <taxon>Peptococcaceae</taxon>
        <taxon>Desulforamulus</taxon>
    </lineage>
</organism>
<dbReference type="SUPFAM" id="SSF75217">
    <property type="entry name" value="alpha/beta knot"/>
    <property type="match status" value="1"/>
</dbReference>
<evidence type="ECO:0000256" key="8">
    <source>
        <dbReference type="ARBA" id="ARBA00022679"/>
    </source>
</evidence>
<dbReference type="InterPro" id="IPR046886">
    <property type="entry name" value="RsmE_MTase_dom"/>
</dbReference>